<name>A0ABX4YK18_9LEPT</name>
<protein>
    <submittedName>
        <fullName evidence="1">Uncharacterized protein</fullName>
    </submittedName>
</protein>
<sequence>MISYFGLLGHGKQLWRNRKAPTKTEFSFFIGASREENRSFTTSITANEKYKAEIRPVNEFTWPKDLGYLVLKRKLD</sequence>
<keyword evidence="2" id="KW-1185">Reference proteome</keyword>
<gene>
    <name evidence="1" type="ORF">BES34_008355</name>
</gene>
<accession>A0ABX4YK18</accession>
<dbReference type="EMBL" id="MCRM02000006">
    <property type="protein sequence ID" value="PNV75624.1"/>
    <property type="molecule type" value="Genomic_DNA"/>
</dbReference>
<reference evidence="1" key="1">
    <citation type="submission" date="2018-01" db="EMBL/GenBank/DDBJ databases">
        <title>Genomic characterization of Leptospira inadai serogroup Lyme isolated from captured rat in Brazil and comparative analysis with human reference strain.</title>
        <authorList>
            <person name="Moreno L.Z."/>
            <person name="Loureiro A.P."/>
            <person name="Miraglia F."/>
            <person name="Kremer F.S."/>
            <person name="Eslabao M.R."/>
            <person name="Dellagostin O.A."/>
            <person name="Lilenbaum W."/>
            <person name="Moreno A.M."/>
        </authorList>
    </citation>
    <scope>NUCLEOTIDE SEQUENCE [LARGE SCALE GENOMIC DNA]</scope>
    <source>
        <strain evidence="1">M34/99</strain>
    </source>
</reference>
<comment type="caution">
    <text evidence="1">The sequence shown here is derived from an EMBL/GenBank/DDBJ whole genome shotgun (WGS) entry which is preliminary data.</text>
</comment>
<evidence type="ECO:0000313" key="1">
    <source>
        <dbReference type="EMBL" id="PNV75624.1"/>
    </source>
</evidence>
<organism evidence="1 2">
    <name type="scientific">Leptospira inadai serovar Lyme</name>
    <dbReference type="NCBI Taxonomy" id="293084"/>
    <lineage>
        <taxon>Bacteria</taxon>
        <taxon>Pseudomonadati</taxon>
        <taxon>Spirochaetota</taxon>
        <taxon>Spirochaetia</taxon>
        <taxon>Leptospirales</taxon>
        <taxon>Leptospiraceae</taxon>
        <taxon>Leptospira</taxon>
    </lineage>
</organism>
<proteinExistence type="predicted"/>
<dbReference type="Proteomes" id="UP000094669">
    <property type="component" value="Unassembled WGS sequence"/>
</dbReference>
<evidence type="ECO:0000313" key="2">
    <source>
        <dbReference type="Proteomes" id="UP000094669"/>
    </source>
</evidence>